<comment type="similarity">
    <text evidence="2 9">Belongs to the cytochrome P450 family.</text>
</comment>
<dbReference type="CDD" id="cd11041">
    <property type="entry name" value="CYP503A1-like"/>
    <property type="match status" value="1"/>
</dbReference>
<dbReference type="Pfam" id="PF00067">
    <property type="entry name" value="p450"/>
    <property type="match status" value="1"/>
</dbReference>
<evidence type="ECO:0000256" key="7">
    <source>
        <dbReference type="ARBA" id="ARBA00023033"/>
    </source>
</evidence>
<evidence type="ECO:0000256" key="5">
    <source>
        <dbReference type="ARBA" id="ARBA00023002"/>
    </source>
</evidence>
<dbReference type="InterPro" id="IPR002403">
    <property type="entry name" value="Cyt_P450_E_grp-IV"/>
</dbReference>
<gene>
    <name evidence="10" type="ORF">LX32DRAFT_672782</name>
</gene>
<keyword evidence="6 8" id="KW-0408">Iron</keyword>
<sequence length="534" mass="60438">MSAPSHVPLGHTAPEFRQWVFDELVKPIPLAIALFIVALTLMAFSDSQSHLKNVPLVNPPKSILQSSWNIKGSKTEFFHKSGDFFNRARALFPGKPFRIMTNMGPVTILPPELGNEIRNSPDVSFADTMQKDFHQGIPGFEGMASGNRNHSLVVAVARKSLTKSLTKVTQPVAQETNYALLTNLGESSEWQTFNLQEIMLDVIARASSRVFLGEDLCRNEDWLHIAKTYTVSIFREAFKMNLVPPVLRPLVHWFMPGVQELRAYIAKTNALIKPVIEKRRQLKDEAMARGEPVPRYDDAIQWIEDEAKGEPHDPVLVQLAMSIAAIHTTTDLISRTVLDLASRPELVDELRAEVITMLRAEGWKKTALFNMKLMDSAIKETQRLKPLFSVVMRRLVKAPLKLSNGIEFRPGDRFEVDTWGPMLDPAIHKNPETYDPRRFLRWRETPGLEPRAHLVSTSPEHMAFGYGDHACPGRFFAANEIKIVLCHLLLQYDWKLAPGTDTTPVIHGFSLHTNPATQLLFRRRIHSELDVNSL</sequence>
<evidence type="ECO:0000256" key="8">
    <source>
        <dbReference type="PIRSR" id="PIRSR602403-1"/>
    </source>
</evidence>
<feature type="binding site" description="axial binding residue" evidence="8">
    <location>
        <position position="471"/>
    </location>
    <ligand>
        <name>heme</name>
        <dbReference type="ChEBI" id="CHEBI:30413"/>
    </ligand>
    <ligandPart>
        <name>Fe</name>
        <dbReference type="ChEBI" id="CHEBI:18248"/>
    </ligandPart>
</feature>
<dbReference type="InterPro" id="IPR036396">
    <property type="entry name" value="Cyt_P450_sf"/>
</dbReference>
<dbReference type="GO" id="GO:0005506">
    <property type="term" value="F:iron ion binding"/>
    <property type="evidence" value="ECO:0007669"/>
    <property type="project" value="InterPro"/>
</dbReference>
<evidence type="ECO:0000256" key="3">
    <source>
        <dbReference type="ARBA" id="ARBA00022617"/>
    </source>
</evidence>
<dbReference type="EMBL" id="MU842862">
    <property type="protein sequence ID" value="KAK2029524.1"/>
    <property type="molecule type" value="Genomic_DNA"/>
</dbReference>
<dbReference type="Gene3D" id="1.10.630.10">
    <property type="entry name" value="Cytochrome P450"/>
    <property type="match status" value="1"/>
</dbReference>
<dbReference type="GO" id="GO:0016705">
    <property type="term" value="F:oxidoreductase activity, acting on paired donors, with incorporation or reduction of molecular oxygen"/>
    <property type="evidence" value="ECO:0007669"/>
    <property type="project" value="InterPro"/>
</dbReference>
<evidence type="ECO:0000256" key="2">
    <source>
        <dbReference type="ARBA" id="ARBA00010617"/>
    </source>
</evidence>
<evidence type="ECO:0000256" key="4">
    <source>
        <dbReference type="ARBA" id="ARBA00022723"/>
    </source>
</evidence>
<dbReference type="PANTHER" id="PTHR46206:SF2">
    <property type="entry name" value="CYTOCHROME P450 MONOOXYGENASE AUSG-RELATED"/>
    <property type="match status" value="1"/>
</dbReference>
<dbReference type="AlphaFoldDB" id="A0AAD9HKJ1"/>
<dbReference type="PANTHER" id="PTHR46206">
    <property type="entry name" value="CYTOCHROME P450"/>
    <property type="match status" value="1"/>
</dbReference>
<dbReference type="PROSITE" id="PS00086">
    <property type="entry name" value="CYTOCHROME_P450"/>
    <property type="match status" value="1"/>
</dbReference>
<comment type="caution">
    <text evidence="10">The sequence shown here is derived from an EMBL/GenBank/DDBJ whole genome shotgun (WGS) entry which is preliminary data.</text>
</comment>
<protein>
    <submittedName>
        <fullName evidence="10">Cytochrome P450</fullName>
    </submittedName>
</protein>
<keyword evidence="7 9" id="KW-0503">Monooxygenase</keyword>
<keyword evidence="5 9" id="KW-0560">Oxidoreductase</keyword>
<keyword evidence="3 8" id="KW-0349">Heme</keyword>
<dbReference type="GO" id="GO:0020037">
    <property type="term" value="F:heme binding"/>
    <property type="evidence" value="ECO:0007669"/>
    <property type="project" value="InterPro"/>
</dbReference>
<name>A0AAD9HKJ1_9PEZI</name>
<dbReference type="SUPFAM" id="SSF48264">
    <property type="entry name" value="Cytochrome P450"/>
    <property type="match status" value="1"/>
</dbReference>
<keyword evidence="11" id="KW-1185">Reference proteome</keyword>
<evidence type="ECO:0000313" key="10">
    <source>
        <dbReference type="EMBL" id="KAK2029524.1"/>
    </source>
</evidence>
<dbReference type="GO" id="GO:0004497">
    <property type="term" value="F:monooxygenase activity"/>
    <property type="evidence" value="ECO:0007669"/>
    <property type="project" value="UniProtKB-KW"/>
</dbReference>
<proteinExistence type="inferred from homology"/>
<accession>A0AAD9HKJ1</accession>
<organism evidence="10 11">
    <name type="scientific">Colletotrichum zoysiae</name>
    <dbReference type="NCBI Taxonomy" id="1216348"/>
    <lineage>
        <taxon>Eukaryota</taxon>
        <taxon>Fungi</taxon>
        <taxon>Dikarya</taxon>
        <taxon>Ascomycota</taxon>
        <taxon>Pezizomycotina</taxon>
        <taxon>Sordariomycetes</taxon>
        <taxon>Hypocreomycetidae</taxon>
        <taxon>Glomerellales</taxon>
        <taxon>Glomerellaceae</taxon>
        <taxon>Colletotrichum</taxon>
        <taxon>Colletotrichum graminicola species complex</taxon>
    </lineage>
</organism>
<dbReference type="InterPro" id="IPR017972">
    <property type="entry name" value="Cyt_P450_CS"/>
</dbReference>
<dbReference type="PRINTS" id="PR00465">
    <property type="entry name" value="EP450IV"/>
</dbReference>
<reference evidence="10" key="1">
    <citation type="submission" date="2021-06" db="EMBL/GenBank/DDBJ databases">
        <title>Comparative genomics, transcriptomics and evolutionary studies reveal genomic signatures of adaptation to plant cell wall in hemibiotrophic fungi.</title>
        <authorList>
            <consortium name="DOE Joint Genome Institute"/>
            <person name="Baroncelli R."/>
            <person name="Diaz J.F."/>
            <person name="Benocci T."/>
            <person name="Peng M."/>
            <person name="Battaglia E."/>
            <person name="Haridas S."/>
            <person name="Andreopoulos W."/>
            <person name="Labutti K."/>
            <person name="Pangilinan J."/>
            <person name="Floch G.L."/>
            <person name="Makela M.R."/>
            <person name="Henrissat B."/>
            <person name="Grigoriev I.V."/>
            <person name="Crouch J.A."/>
            <person name="De Vries R.P."/>
            <person name="Sukno S.A."/>
            <person name="Thon M.R."/>
        </authorList>
    </citation>
    <scope>NUCLEOTIDE SEQUENCE</scope>
    <source>
        <strain evidence="10">MAFF235873</strain>
    </source>
</reference>
<evidence type="ECO:0000256" key="1">
    <source>
        <dbReference type="ARBA" id="ARBA00001971"/>
    </source>
</evidence>
<evidence type="ECO:0000256" key="6">
    <source>
        <dbReference type="ARBA" id="ARBA00023004"/>
    </source>
</evidence>
<dbReference type="InterPro" id="IPR001128">
    <property type="entry name" value="Cyt_P450"/>
</dbReference>
<evidence type="ECO:0000256" key="9">
    <source>
        <dbReference type="RuleBase" id="RU000461"/>
    </source>
</evidence>
<comment type="cofactor">
    <cofactor evidence="1 8">
        <name>heme</name>
        <dbReference type="ChEBI" id="CHEBI:30413"/>
    </cofactor>
</comment>
<dbReference type="Proteomes" id="UP001232148">
    <property type="component" value="Unassembled WGS sequence"/>
</dbReference>
<keyword evidence="4 8" id="KW-0479">Metal-binding</keyword>
<evidence type="ECO:0000313" key="11">
    <source>
        <dbReference type="Proteomes" id="UP001232148"/>
    </source>
</evidence>